<dbReference type="SUPFAM" id="SSF116726">
    <property type="entry name" value="TrkA C-terminal domain-like"/>
    <property type="match status" value="2"/>
</dbReference>
<dbReference type="InterPro" id="IPR006037">
    <property type="entry name" value="RCK_C"/>
</dbReference>
<feature type="transmembrane region" description="Helical" evidence="8">
    <location>
        <begin position="543"/>
        <end position="565"/>
    </location>
</feature>
<dbReference type="GO" id="GO:0006813">
    <property type="term" value="P:potassium ion transport"/>
    <property type="evidence" value="ECO:0007669"/>
    <property type="project" value="InterPro"/>
</dbReference>
<feature type="transmembrane region" description="Helical" evidence="8">
    <location>
        <begin position="66"/>
        <end position="87"/>
    </location>
</feature>
<evidence type="ECO:0000256" key="5">
    <source>
        <dbReference type="ARBA" id="ARBA00022692"/>
    </source>
</evidence>
<evidence type="ECO:0000313" key="11">
    <source>
        <dbReference type="Proteomes" id="UP000217005"/>
    </source>
</evidence>
<feature type="domain" description="RCK C-terminal" evidence="9">
    <location>
        <begin position="299"/>
        <end position="381"/>
    </location>
</feature>
<evidence type="ECO:0000256" key="8">
    <source>
        <dbReference type="SAM" id="Phobius"/>
    </source>
</evidence>
<dbReference type="NCBIfam" id="TIGR01625">
    <property type="entry name" value="YidE_YbjL_dupl"/>
    <property type="match status" value="1"/>
</dbReference>
<gene>
    <name evidence="10" type="primary">aspT</name>
    <name evidence="10" type="ORF">CEG14_07960</name>
</gene>
<evidence type="ECO:0000256" key="7">
    <source>
        <dbReference type="ARBA" id="ARBA00023136"/>
    </source>
</evidence>
<organism evidence="10 11">
    <name type="scientific">Bordetella genomosp. 1</name>
    <dbReference type="NCBI Taxonomy" id="1395607"/>
    <lineage>
        <taxon>Bacteria</taxon>
        <taxon>Pseudomonadati</taxon>
        <taxon>Pseudomonadota</taxon>
        <taxon>Betaproteobacteria</taxon>
        <taxon>Burkholderiales</taxon>
        <taxon>Alcaligenaceae</taxon>
        <taxon>Bordetella</taxon>
    </lineage>
</organism>
<dbReference type="InterPro" id="IPR036721">
    <property type="entry name" value="RCK_C_sf"/>
</dbReference>
<feature type="transmembrane region" description="Helical" evidence="8">
    <location>
        <begin position="390"/>
        <end position="410"/>
    </location>
</feature>
<dbReference type="PROSITE" id="PS51202">
    <property type="entry name" value="RCK_C"/>
    <property type="match status" value="2"/>
</dbReference>
<feature type="transmembrane region" description="Helical" evidence="8">
    <location>
        <begin position="167"/>
        <end position="190"/>
    </location>
</feature>
<evidence type="ECO:0000256" key="2">
    <source>
        <dbReference type="ARBA" id="ARBA00009854"/>
    </source>
</evidence>
<keyword evidence="3" id="KW-0813">Transport</keyword>
<accession>A0A261SR36</accession>
<dbReference type="NCBIfam" id="TIGR03802">
    <property type="entry name" value="Asp_Ala_antiprt"/>
    <property type="match status" value="1"/>
</dbReference>
<feature type="transmembrane region" description="Helical" evidence="8">
    <location>
        <begin position="480"/>
        <end position="499"/>
    </location>
</feature>
<dbReference type="Pfam" id="PF06826">
    <property type="entry name" value="Asp-Al_Ex"/>
    <property type="match status" value="2"/>
</dbReference>
<evidence type="ECO:0000259" key="9">
    <source>
        <dbReference type="PROSITE" id="PS51202"/>
    </source>
</evidence>
<dbReference type="Proteomes" id="UP000217005">
    <property type="component" value="Unassembled WGS sequence"/>
</dbReference>
<feature type="transmembrane region" description="Helical" evidence="8">
    <location>
        <begin position="416"/>
        <end position="435"/>
    </location>
</feature>
<keyword evidence="4" id="KW-1003">Cell membrane</keyword>
<dbReference type="GO" id="GO:0005886">
    <property type="term" value="C:plasma membrane"/>
    <property type="evidence" value="ECO:0007669"/>
    <property type="project" value="UniProtKB-SubCell"/>
</dbReference>
<feature type="transmembrane region" description="Helical" evidence="8">
    <location>
        <begin position="12"/>
        <end position="30"/>
    </location>
</feature>
<feature type="transmembrane region" description="Helical" evidence="8">
    <location>
        <begin position="94"/>
        <end position="116"/>
    </location>
</feature>
<keyword evidence="6 8" id="KW-1133">Transmembrane helix</keyword>
<evidence type="ECO:0000313" key="10">
    <source>
        <dbReference type="EMBL" id="OZI39442.1"/>
    </source>
</evidence>
<dbReference type="GO" id="GO:0008324">
    <property type="term" value="F:monoatomic cation transmembrane transporter activity"/>
    <property type="evidence" value="ECO:0007669"/>
    <property type="project" value="InterPro"/>
</dbReference>
<name>A0A261SR36_9BORD</name>
<dbReference type="PANTHER" id="PTHR30445">
    <property type="entry name" value="K(+)_H(+) ANTIPORTER SUBUNIT KHTT"/>
    <property type="match status" value="1"/>
</dbReference>
<keyword evidence="7 8" id="KW-0472">Membrane</keyword>
<evidence type="ECO:0000256" key="1">
    <source>
        <dbReference type="ARBA" id="ARBA00004651"/>
    </source>
</evidence>
<feature type="transmembrane region" description="Helical" evidence="8">
    <location>
        <begin position="37"/>
        <end position="54"/>
    </location>
</feature>
<dbReference type="Gene3D" id="3.30.70.1450">
    <property type="entry name" value="Regulator of K+ conductance, C-terminal domain"/>
    <property type="match status" value="1"/>
</dbReference>
<feature type="domain" description="RCK C-terminal" evidence="9">
    <location>
        <begin position="210"/>
        <end position="291"/>
    </location>
</feature>
<comment type="subcellular location">
    <subcellularLocation>
        <location evidence="1">Cell membrane</location>
        <topology evidence="1">Multi-pass membrane protein</topology>
    </subcellularLocation>
</comment>
<dbReference type="InterPro" id="IPR022457">
    <property type="entry name" value="Asp_Ala_antiprt"/>
</dbReference>
<dbReference type="PANTHER" id="PTHR30445:SF9">
    <property type="match status" value="1"/>
</dbReference>
<protein>
    <submittedName>
        <fullName evidence="10">Aspartate-alanine antiporter</fullName>
    </submittedName>
</protein>
<proteinExistence type="inferred from homology"/>
<dbReference type="RefSeq" id="WP_094825810.1">
    <property type="nucleotide sequence ID" value="NZ_NEVL01000002.1"/>
</dbReference>
<evidence type="ECO:0000256" key="6">
    <source>
        <dbReference type="ARBA" id="ARBA00022989"/>
    </source>
</evidence>
<dbReference type="InterPro" id="IPR050144">
    <property type="entry name" value="AAE_transporter"/>
</dbReference>
<dbReference type="AlphaFoldDB" id="A0A261SR36"/>
<sequence length="568" mass="58666">MRDLSCSVGFFNSVPIAVVFIAVGLGYLIGKLRIGPVELGGVCGTLIAALLLGQTGCQANFQVKDIAFALFIFAMGYSGGPGFFANLNRSSLRFMVLPLVEAVLVLGIALAAALFFGFDPGTTAGLAAGAATESAVVGTASEALRHLDLNAAQVQQMEANIAIAYSLTYLVGMISIVLFTSQLAPVLLGIDLKRASRELEEKLGAVPEADEANVPALPRLVGRSHLVRDAAGRSVGEIEGELGGRTAVTRIFRNGAAVEPDGTEILQSGDIVVFIGLRRFALRGTALIGPEIELPAEHADALNMEERKVVVSRKRVNGRTLAELARRASAHHSRGVFLLAIERAGHDLPVMPSTALQYGDVVTLVGTDPMLGAAAERLGGELRRDGTTDLIFLCGGILAGLLIGSLAVTLGGVPLSLGSGGGALVSGLVCGWIAAKRPHIGHIPAPALHLIKELGLAIFIACVGLSAGPQAITLLKEHGLVLPLLGLLVSLGPACASLWIGHKFLKIEGPLLLGAIAGQHVSTPTLSAVIAKAGSPIPILGYTVTYAIANVLLPVLGPLIVALAYHVG</sequence>
<comment type="caution">
    <text evidence="10">The sequence shown here is derived from an EMBL/GenBank/DDBJ whole genome shotgun (WGS) entry which is preliminary data.</text>
</comment>
<reference evidence="10 11" key="1">
    <citation type="submission" date="2017-05" db="EMBL/GenBank/DDBJ databases">
        <title>Complete and WGS of Bordetella genogroups.</title>
        <authorList>
            <person name="Spilker T."/>
            <person name="LiPuma J."/>
        </authorList>
    </citation>
    <scope>NUCLEOTIDE SEQUENCE [LARGE SCALE GENOMIC DNA]</scope>
    <source>
        <strain evidence="10 11">AU17610</strain>
    </source>
</reference>
<dbReference type="EMBL" id="NEVL01000002">
    <property type="protein sequence ID" value="OZI39442.1"/>
    <property type="molecule type" value="Genomic_DNA"/>
</dbReference>
<dbReference type="InterPro" id="IPR006512">
    <property type="entry name" value="YidE_YbjL"/>
</dbReference>
<feature type="transmembrane region" description="Helical" evidence="8">
    <location>
        <begin position="447"/>
        <end position="468"/>
    </location>
</feature>
<dbReference type="OrthoDB" id="8611026at2"/>
<evidence type="ECO:0000256" key="4">
    <source>
        <dbReference type="ARBA" id="ARBA00022475"/>
    </source>
</evidence>
<evidence type="ECO:0000256" key="3">
    <source>
        <dbReference type="ARBA" id="ARBA00022448"/>
    </source>
</evidence>
<comment type="similarity">
    <text evidence="2">Belongs to the AAE transporter (TC 2.A.81) family.</text>
</comment>
<keyword evidence="5 8" id="KW-0812">Transmembrane</keyword>